<evidence type="ECO:0000256" key="8">
    <source>
        <dbReference type="ARBA" id="ARBA00023180"/>
    </source>
</evidence>
<keyword evidence="4 10" id="KW-0732">Signal</keyword>
<accession>A0A9W7ZGI4</accession>
<keyword evidence="13" id="KW-1185">Reference proteome</keyword>
<feature type="chain" id="PRO_5040763973" evidence="10">
    <location>
        <begin position="24"/>
        <end position="271"/>
    </location>
</feature>
<protein>
    <submittedName>
        <fullName evidence="12">Cation-independent mannose-6-phosphate receptor CI-MPR</fullName>
    </submittedName>
</protein>
<reference evidence="12" key="1">
    <citation type="submission" date="2022-07" db="EMBL/GenBank/DDBJ databases">
        <title>Phylogenomic reconstructions and comparative analyses of Kickxellomycotina fungi.</title>
        <authorList>
            <person name="Reynolds N.K."/>
            <person name="Stajich J.E."/>
            <person name="Barry K."/>
            <person name="Grigoriev I.V."/>
            <person name="Crous P."/>
            <person name="Smith M.E."/>
        </authorList>
    </citation>
    <scope>NUCLEOTIDE SEQUENCE</scope>
    <source>
        <strain evidence="12">RSA 861</strain>
    </source>
</reference>
<evidence type="ECO:0000256" key="10">
    <source>
        <dbReference type="SAM" id="SignalP"/>
    </source>
</evidence>
<dbReference type="PANTHER" id="PTHR15071:SF0">
    <property type="entry name" value="MANNOSE 6-PHOSPHATE RECEPTOR-LIKE PROTEIN 1"/>
    <property type="match status" value="1"/>
</dbReference>
<evidence type="ECO:0000256" key="9">
    <source>
        <dbReference type="SAM" id="Phobius"/>
    </source>
</evidence>
<dbReference type="GO" id="GO:0010008">
    <property type="term" value="C:endosome membrane"/>
    <property type="evidence" value="ECO:0007669"/>
    <property type="project" value="UniProtKB-SubCell"/>
</dbReference>
<comment type="subcellular location">
    <subcellularLocation>
        <location evidence="1">Endomembrane system</location>
    </subcellularLocation>
</comment>
<keyword evidence="5 9" id="KW-1133">Transmembrane helix</keyword>
<organism evidence="12 13">
    <name type="scientific">Tieghemiomyces parasiticus</name>
    <dbReference type="NCBI Taxonomy" id="78921"/>
    <lineage>
        <taxon>Eukaryota</taxon>
        <taxon>Fungi</taxon>
        <taxon>Fungi incertae sedis</taxon>
        <taxon>Zoopagomycota</taxon>
        <taxon>Kickxellomycotina</taxon>
        <taxon>Dimargaritomycetes</taxon>
        <taxon>Dimargaritales</taxon>
        <taxon>Dimargaritaceae</taxon>
        <taxon>Tieghemiomyces</taxon>
    </lineage>
</organism>
<dbReference type="OrthoDB" id="4504960at2759"/>
<gene>
    <name evidence="12" type="primary">MRL1_2</name>
    <name evidence="12" type="ORF">IWQ60_011763</name>
</gene>
<dbReference type="PANTHER" id="PTHR15071">
    <property type="entry name" value="MANNOSE-6-PHOSPHATE RECEPTOR FAMILY MEMBER"/>
    <property type="match status" value="1"/>
</dbReference>
<evidence type="ECO:0000256" key="7">
    <source>
        <dbReference type="ARBA" id="ARBA00023157"/>
    </source>
</evidence>
<dbReference type="GO" id="GO:0007034">
    <property type="term" value="P:vacuolar transport"/>
    <property type="evidence" value="ECO:0007669"/>
    <property type="project" value="TreeGrafter"/>
</dbReference>
<evidence type="ECO:0000256" key="2">
    <source>
        <dbReference type="ARBA" id="ARBA00022448"/>
    </source>
</evidence>
<dbReference type="SMART" id="SM01404">
    <property type="entry name" value="CIMR"/>
    <property type="match status" value="1"/>
</dbReference>
<proteinExistence type="predicted"/>
<feature type="signal peptide" evidence="10">
    <location>
        <begin position="1"/>
        <end position="23"/>
    </location>
</feature>
<dbReference type="Proteomes" id="UP001150569">
    <property type="component" value="Unassembled WGS sequence"/>
</dbReference>
<keyword evidence="8" id="KW-0325">Glycoprotein</keyword>
<keyword evidence="2" id="KW-0813">Transport</keyword>
<keyword evidence="12" id="KW-0675">Receptor</keyword>
<dbReference type="GO" id="GO:0000139">
    <property type="term" value="C:Golgi membrane"/>
    <property type="evidence" value="ECO:0007669"/>
    <property type="project" value="UniProtKB-SubCell"/>
</dbReference>
<evidence type="ECO:0000256" key="5">
    <source>
        <dbReference type="ARBA" id="ARBA00022989"/>
    </source>
</evidence>
<evidence type="ECO:0000256" key="3">
    <source>
        <dbReference type="ARBA" id="ARBA00022692"/>
    </source>
</evidence>
<dbReference type="GO" id="GO:0005770">
    <property type="term" value="C:late endosome"/>
    <property type="evidence" value="ECO:0007669"/>
    <property type="project" value="TreeGrafter"/>
</dbReference>
<feature type="transmembrane region" description="Helical" evidence="9">
    <location>
        <begin position="180"/>
        <end position="202"/>
    </location>
</feature>
<dbReference type="Gene3D" id="2.70.130.10">
    <property type="entry name" value="Mannose-6-phosphate receptor binding domain"/>
    <property type="match status" value="1"/>
</dbReference>
<feature type="domain" description="MRH" evidence="11">
    <location>
        <begin position="28"/>
        <end position="172"/>
    </location>
</feature>
<evidence type="ECO:0000313" key="12">
    <source>
        <dbReference type="EMBL" id="KAJ1907999.1"/>
    </source>
</evidence>
<dbReference type="PROSITE" id="PS51914">
    <property type="entry name" value="MRH"/>
    <property type="match status" value="1"/>
</dbReference>
<evidence type="ECO:0000259" key="11">
    <source>
        <dbReference type="PROSITE" id="PS51914"/>
    </source>
</evidence>
<comment type="caution">
    <text evidence="12">The sequence shown here is derived from an EMBL/GenBank/DDBJ whole genome shotgun (WGS) entry which is preliminary data.</text>
</comment>
<keyword evidence="3 9" id="KW-0812">Transmembrane</keyword>
<evidence type="ECO:0000256" key="1">
    <source>
        <dbReference type="ARBA" id="ARBA00004308"/>
    </source>
</evidence>
<sequence length="271" mass="30696">MRPTLAFLTVAAMALLVAGPTATKDNDDACTYKDPKTERYYSLQALRRTTGEDWTAEAYGTGYKFHLNVCHELVGDKSHLKNAEEAAIMAQRDDEYFSLGQTSNHLIFRGDRLLLKYTNGDRCEGSSAFDRSSLIAFVCDKSVEGLGKPEFVGEANKCAYFFEWRTPAACSTSEPSESTFAGTFFVVSFVLQTLYMFFGILYNRFTKQARGLEQIPHYHTWKKVFDYVKDMSMIIFATIIGKIRNRRSANNARYQHVGESDANTLIDDDFI</sequence>
<keyword evidence="6 9" id="KW-0472">Membrane</keyword>
<dbReference type="AlphaFoldDB" id="A0A9W7ZGI4"/>
<dbReference type="InterPro" id="IPR009011">
    <property type="entry name" value="Man6P_isomerase_rcpt-bd_dom_sf"/>
</dbReference>
<dbReference type="SUPFAM" id="SSF50911">
    <property type="entry name" value="Mannose 6-phosphate receptor domain"/>
    <property type="match status" value="1"/>
</dbReference>
<evidence type="ECO:0000256" key="4">
    <source>
        <dbReference type="ARBA" id="ARBA00022729"/>
    </source>
</evidence>
<dbReference type="InterPro" id="IPR044865">
    <property type="entry name" value="MRH_dom"/>
</dbReference>
<evidence type="ECO:0000256" key="6">
    <source>
        <dbReference type="ARBA" id="ARBA00023136"/>
    </source>
</evidence>
<dbReference type="Pfam" id="PF02157">
    <property type="entry name" value="Man-6-P_recep"/>
    <property type="match status" value="1"/>
</dbReference>
<name>A0A9W7ZGI4_9FUNG</name>
<dbReference type="EMBL" id="JANBPT010001421">
    <property type="protein sequence ID" value="KAJ1907999.1"/>
    <property type="molecule type" value="Genomic_DNA"/>
</dbReference>
<dbReference type="InterPro" id="IPR028927">
    <property type="entry name" value="Man-6-P_rcpt"/>
</dbReference>
<keyword evidence="7" id="KW-1015">Disulfide bond</keyword>
<evidence type="ECO:0000313" key="13">
    <source>
        <dbReference type="Proteomes" id="UP001150569"/>
    </source>
</evidence>